<gene>
    <name evidence="1" type="ORF">IPP58_15655</name>
</gene>
<accession>A0A9D7XJN9</accession>
<protein>
    <submittedName>
        <fullName evidence="1">Uncharacterized protein</fullName>
    </submittedName>
</protein>
<sequence>MFLPASILVVALLAQPAGNLPNEAKGLHILWVPSAMAGLSNEPPGFKVRDPITQVESTFTRAEDLEPMLATLPPQMKANGVWISTSNAFLYVAEETAQLKVLADLARKRGVKVFLGELAEQPKGWKELKVP</sequence>
<evidence type="ECO:0000313" key="1">
    <source>
        <dbReference type="EMBL" id="MBK9797883.1"/>
    </source>
</evidence>
<comment type="caution">
    <text evidence="1">The sequence shown here is derived from an EMBL/GenBank/DDBJ whole genome shotgun (WGS) entry which is preliminary data.</text>
</comment>
<dbReference type="EMBL" id="JADKIO010000012">
    <property type="protein sequence ID" value="MBK9797883.1"/>
    <property type="molecule type" value="Genomic_DNA"/>
</dbReference>
<proteinExistence type="predicted"/>
<evidence type="ECO:0000313" key="2">
    <source>
        <dbReference type="Proteomes" id="UP000886657"/>
    </source>
</evidence>
<reference evidence="1" key="1">
    <citation type="submission" date="2020-10" db="EMBL/GenBank/DDBJ databases">
        <title>Connecting structure to function with the recovery of over 1000 high-quality activated sludge metagenome-assembled genomes encoding full-length rRNA genes using long-read sequencing.</title>
        <authorList>
            <person name="Singleton C.M."/>
            <person name="Petriglieri F."/>
            <person name="Kristensen J.M."/>
            <person name="Kirkegaard R.H."/>
            <person name="Michaelsen T.Y."/>
            <person name="Andersen M.H."/>
            <person name="Karst S.M."/>
            <person name="Dueholm M.S."/>
            <person name="Nielsen P.H."/>
            <person name="Albertsen M."/>
        </authorList>
    </citation>
    <scope>NUCLEOTIDE SEQUENCE</scope>
    <source>
        <strain evidence="1">Skiv_18-Q3-R9-52_MAXAC.067</strain>
    </source>
</reference>
<dbReference type="AlphaFoldDB" id="A0A9D7XJN9"/>
<organism evidence="1 2">
    <name type="scientific">Candidatus Geothrix skivensis</name>
    <dbReference type="NCBI Taxonomy" id="2954439"/>
    <lineage>
        <taxon>Bacteria</taxon>
        <taxon>Pseudomonadati</taxon>
        <taxon>Acidobacteriota</taxon>
        <taxon>Holophagae</taxon>
        <taxon>Holophagales</taxon>
        <taxon>Holophagaceae</taxon>
        <taxon>Geothrix</taxon>
    </lineage>
</organism>
<name>A0A9D7XJN9_9BACT</name>
<dbReference type="Proteomes" id="UP000886657">
    <property type="component" value="Unassembled WGS sequence"/>
</dbReference>